<sequence>MENRFTPGPWHVGYASPESKENCTLAVWQKEALDSGFGSVICKVSPELTANVTDEANARLIAAAPELLEALEELSGLMQGVIEGDYQPDSFTLQLAKQAYYKATGNSLEPRKVGE</sequence>
<dbReference type="EMBL" id="JBHSYQ010000004">
    <property type="protein sequence ID" value="MFC6998031.1"/>
    <property type="molecule type" value="Genomic_DNA"/>
</dbReference>
<dbReference type="RefSeq" id="WP_066621756.1">
    <property type="nucleotide sequence ID" value="NZ_JBHSYQ010000004.1"/>
</dbReference>
<keyword evidence="2" id="KW-1185">Reference proteome</keyword>
<organism evidence="1 2">
    <name type="scientific">Rufibacter roseus</name>
    <dbReference type="NCBI Taxonomy" id="1567108"/>
    <lineage>
        <taxon>Bacteria</taxon>
        <taxon>Pseudomonadati</taxon>
        <taxon>Bacteroidota</taxon>
        <taxon>Cytophagia</taxon>
        <taxon>Cytophagales</taxon>
        <taxon>Hymenobacteraceae</taxon>
        <taxon>Rufibacter</taxon>
    </lineage>
</organism>
<evidence type="ECO:0000313" key="2">
    <source>
        <dbReference type="Proteomes" id="UP001596405"/>
    </source>
</evidence>
<protein>
    <submittedName>
        <fullName evidence="1">Uncharacterized protein</fullName>
    </submittedName>
</protein>
<accession>A0ABW2DJM2</accession>
<gene>
    <name evidence="1" type="ORF">ACFQHR_10370</name>
</gene>
<comment type="caution">
    <text evidence="1">The sequence shown here is derived from an EMBL/GenBank/DDBJ whole genome shotgun (WGS) entry which is preliminary data.</text>
</comment>
<evidence type="ECO:0000313" key="1">
    <source>
        <dbReference type="EMBL" id="MFC6998031.1"/>
    </source>
</evidence>
<dbReference type="Proteomes" id="UP001596405">
    <property type="component" value="Unassembled WGS sequence"/>
</dbReference>
<proteinExistence type="predicted"/>
<reference evidence="2" key="1">
    <citation type="journal article" date="2019" name="Int. J. Syst. Evol. Microbiol.">
        <title>The Global Catalogue of Microorganisms (GCM) 10K type strain sequencing project: providing services to taxonomists for standard genome sequencing and annotation.</title>
        <authorList>
            <consortium name="The Broad Institute Genomics Platform"/>
            <consortium name="The Broad Institute Genome Sequencing Center for Infectious Disease"/>
            <person name="Wu L."/>
            <person name="Ma J."/>
        </authorList>
    </citation>
    <scope>NUCLEOTIDE SEQUENCE [LARGE SCALE GENOMIC DNA]</scope>
    <source>
        <strain evidence="2">CGMCC 4.7393</strain>
    </source>
</reference>
<name>A0ABW2DJM2_9BACT</name>